<evidence type="ECO:0000313" key="2">
    <source>
        <dbReference type="Proteomes" id="UP000005239"/>
    </source>
</evidence>
<dbReference type="Proteomes" id="UP000005239">
    <property type="component" value="Unassembled WGS sequence"/>
</dbReference>
<proteinExistence type="predicted"/>
<sequence>MLVPLNPKRSINCLFGINYASLDCANLLMKSLPTLGKRVWFQTTYHTRRIEENYIYVSEDHSVQVLFSSRHLLTLPKVPLCRIHFGAPYTGQMPDNVPSNTQEELILSPLERLPRDLLWKILRITPESILELRLACKGLKSCVDELALMRGIMQLEGPLIIGSQYRQPLRHKSPVHSLEIVISVQRAMVKLIKLRIFLFNPLTNQESFDFEQHVAINVNVQIDDQRMIDCLRDGLGRRLEEVHVRCSAKPSLDAVKNLLEVVNVGQLRAMISTVSDDVINFMQNAKADELHLSMSEVLTREPVDILLGFSSRFQSLTIKQLPVPGMALVEEYFFGLHDFEWAPVILDMFLGKMDSLRIINYYGWFLSSSCAELLIEHLPTLGKQVRFESSYKRGSNEEGYMTNEYFVRAYTAFRRVRPGSATKTIKDTVPSTTFSRFELLPRDLMWKMIEETPESVLSLRQASKKAKASVDEFAMLRSTIPMVKEISVFRECRQPDLTTKARSCLRTQLKVLPHTTKLLRLRLLLRNPSVIADPTKSQVTGNIISQSTLLMYNIWEGQTDIADLLRGSIGTRVGRVAVYCCAKGELCIVSKLIEGVKIRGLLVEAYTITNDIRDFLLTPIDAGFLSLSVTELVISDPVIMLILLSAKFKTIHVKQNDNNYIMKERRYFFGVHSINWTSVILEMFSGMLDALIIDNSSFPQYLNNADIDLLRQKLPELGKEILFKASCATYQDRLNYTVNEHYVRTGKLANSGCLEIIHSSIEYSKILQYL</sequence>
<accession>A0A8R1YE04</accession>
<keyword evidence="2" id="KW-1185">Reference proteome</keyword>
<dbReference type="EnsemblMetazoa" id="PPA16691.1">
    <property type="protein sequence ID" value="PPA16691.1"/>
    <property type="gene ID" value="WBGene00106245"/>
</dbReference>
<organism evidence="1 2">
    <name type="scientific">Pristionchus pacificus</name>
    <name type="common">Parasitic nematode worm</name>
    <dbReference type="NCBI Taxonomy" id="54126"/>
    <lineage>
        <taxon>Eukaryota</taxon>
        <taxon>Metazoa</taxon>
        <taxon>Ecdysozoa</taxon>
        <taxon>Nematoda</taxon>
        <taxon>Chromadorea</taxon>
        <taxon>Rhabditida</taxon>
        <taxon>Rhabditina</taxon>
        <taxon>Diplogasteromorpha</taxon>
        <taxon>Diplogasteroidea</taxon>
        <taxon>Neodiplogasteridae</taxon>
        <taxon>Pristionchus</taxon>
    </lineage>
</organism>
<protein>
    <submittedName>
        <fullName evidence="1">F-box domain-containing protein</fullName>
    </submittedName>
</protein>
<name>A0A2A6BXJ8_PRIPA</name>
<evidence type="ECO:0000313" key="1">
    <source>
        <dbReference type="EnsemblMetazoa" id="PPA16691.1"/>
    </source>
</evidence>
<gene>
    <name evidence="1" type="primary">WBGene00106245</name>
</gene>
<dbReference type="AlphaFoldDB" id="A0A2A6BXJ8"/>
<accession>A0A2A6BXJ8</accession>
<reference evidence="2" key="1">
    <citation type="journal article" date="2008" name="Nat. Genet.">
        <title>The Pristionchus pacificus genome provides a unique perspective on nematode lifestyle and parasitism.</title>
        <authorList>
            <person name="Dieterich C."/>
            <person name="Clifton S.W."/>
            <person name="Schuster L.N."/>
            <person name="Chinwalla A."/>
            <person name="Delehaunty K."/>
            <person name="Dinkelacker I."/>
            <person name="Fulton L."/>
            <person name="Fulton R."/>
            <person name="Godfrey J."/>
            <person name="Minx P."/>
            <person name="Mitreva M."/>
            <person name="Roeseler W."/>
            <person name="Tian H."/>
            <person name="Witte H."/>
            <person name="Yang S.P."/>
            <person name="Wilson R.K."/>
            <person name="Sommer R.J."/>
        </authorList>
    </citation>
    <scope>NUCLEOTIDE SEQUENCE [LARGE SCALE GENOMIC DNA]</scope>
    <source>
        <strain evidence="2">PS312</strain>
    </source>
</reference>
<reference evidence="1" key="2">
    <citation type="submission" date="2022-06" db="UniProtKB">
        <authorList>
            <consortium name="EnsemblMetazoa"/>
        </authorList>
    </citation>
    <scope>IDENTIFICATION</scope>
    <source>
        <strain evidence="1">PS312</strain>
    </source>
</reference>